<dbReference type="OrthoDB" id="9772736at2"/>
<reference evidence="13" key="1">
    <citation type="submission" date="2017-04" db="EMBL/GenBank/DDBJ databases">
        <authorList>
            <person name="Varghese N."/>
            <person name="Submissions S."/>
        </authorList>
    </citation>
    <scope>NUCLEOTIDE SEQUENCE [LARGE SCALE GENOMIC DNA]</scope>
    <source>
        <strain evidence="13">DSM 19835</strain>
    </source>
</reference>
<evidence type="ECO:0000256" key="2">
    <source>
        <dbReference type="ARBA" id="ARBA00001966"/>
    </source>
</evidence>
<evidence type="ECO:0000256" key="7">
    <source>
        <dbReference type="ARBA" id="ARBA00023002"/>
    </source>
</evidence>
<accession>A0A1X7J9L6</accession>
<dbReference type="Pfam" id="PF00724">
    <property type="entry name" value="Oxidored_FMN"/>
    <property type="match status" value="1"/>
</dbReference>
<evidence type="ECO:0000256" key="4">
    <source>
        <dbReference type="ARBA" id="ARBA00022630"/>
    </source>
</evidence>
<dbReference type="InterPro" id="IPR001155">
    <property type="entry name" value="OxRdtase_FMN_N"/>
</dbReference>
<dbReference type="SUPFAM" id="SSF51395">
    <property type="entry name" value="FMN-linked oxidoreductases"/>
    <property type="match status" value="1"/>
</dbReference>
<dbReference type="EMBL" id="FXAO01000003">
    <property type="protein sequence ID" value="SMG24019.1"/>
    <property type="molecule type" value="Genomic_DNA"/>
</dbReference>
<evidence type="ECO:0000256" key="6">
    <source>
        <dbReference type="ARBA" id="ARBA00022723"/>
    </source>
</evidence>
<dbReference type="Proteomes" id="UP000193420">
    <property type="component" value="Unassembled WGS sequence"/>
</dbReference>
<keyword evidence="5" id="KW-0288">FMN</keyword>
<evidence type="ECO:0000256" key="1">
    <source>
        <dbReference type="ARBA" id="ARBA00001917"/>
    </source>
</evidence>
<dbReference type="GO" id="GO:0051536">
    <property type="term" value="F:iron-sulfur cluster binding"/>
    <property type="evidence" value="ECO:0007669"/>
    <property type="project" value="UniProtKB-KW"/>
</dbReference>
<proteinExistence type="inferred from homology"/>
<feature type="domain" description="NADH:flavin oxidoreductase/NADH oxidase N-terminal" evidence="10">
    <location>
        <begin position="7"/>
        <end position="332"/>
    </location>
</feature>
<dbReference type="PANTHER" id="PTHR42917">
    <property type="entry name" value="2,4-DIENOYL-COA REDUCTASE"/>
    <property type="match status" value="1"/>
</dbReference>
<gene>
    <name evidence="12" type="ORF">SAMN03080602_01512</name>
</gene>
<dbReference type="InterPro" id="IPR036188">
    <property type="entry name" value="FAD/NAD-bd_sf"/>
</dbReference>
<keyword evidence="4" id="KW-0285">Flavoprotein</keyword>
<organism evidence="12 13">
    <name type="scientific">Arenibacter troitsensis</name>
    <dbReference type="NCBI Taxonomy" id="188872"/>
    <lineage>
        <taxon>Bacteria</taxon>
        <taxon>Pseudomonadati</taxon>
        <taxon>Bacteroidota</taxon>
        <taxon>Flavobacteriia</taxon>
        <taxon>Flavobacteriales</taxon>
        <taxon>Flavobacteriaceae</taxon>
        <taxon>Arenibacter</taxon>
    </lineage>
</organism>
<keyword evidence="8" id="KW-0408">Iron</keyword>
<comment type="cofactor">
    <cofactor evidence="1">
        <name>FMN</name>
        <dbReference type="ChEBI" id="CHEBI:58210"/>
    </cofactor>
</comment>
<comment type="cofactor">
    <cofactor evidence="2">
        <name>[4Fe-4S] cluster</name>
        <dbReference type="ChEBI" id="CHEBI:49883"/>
    </cofactor>
</comment>
<evidence type="ECO:0000259" key="10">
    <source>
        <dbReference type="Pfam" id="PF00724"/>
    </source>
</evidence>
<evidence type="ECO:0000259" key="11">
    <source>
        <dbReference type="Pfam" id="PF07992"/>
    </source>
</evidence>
<evidence type="ECO:0000313" key="12">
    <source>
        <dbReference type="EMBL" id="SMG24019.1"/>
    </source>
</evidence>
<evidence type="ECO:0000256" key="8">
    <source>
        <dbReference type="ARBA" id="ARBA00023004"/>
    </source>
</evidence>
<dbReference type="PRINTS" id="PR00469">
    <property type="entry name" value="PNDRDTASEII"/>
</dbReference>
<evidence type="ECO:0000256" key="3">
    <source>
        <dbReference type="ARBA" id="ARBA00011048"/>
    </source>
</evidence>
<keyword evidence="9" id="KW-0411">Iron-sulfur</keyword>
<dbReference type="InterPro" id="IPR013785">
    <property type="entry name" value="Aldolase_TIM"/>
</dbReference>
<name>A0A1X7J9L6_9FLAO</name>
<dbReference type="FunFam" id="3.20.20.70:FF:000082">
    <property type="entry name" value="NADPH-dependent 2,4-dienoyl-CoA reductase"/>
    <property type="match status" value="1"/>
</dbReference>
<keyword evidence="13" id="KW-1185">Reference proteome</keyword>
<evidence type="ECO:0000256" key="5">
    <source>
        <dbReference type="ARBA" id="ARBA00022643"/>
    </source>
</evidence>
<dbReference type="SUPFAM" id="SSF51971">
    <property type="entry name" value="Nucleotide-binding domain"/>
    <property type="match status" value="1"/>
</dbReference>
<dbReference type="GO" id="GO:0046872">
    <property type="term" value="F:metal ion binding"/>
    <property type="evidence" value="ECO:0007669"/>
    <property type="project" value="UniProtKB-KW"/>
</dbReference>
<dbReference type="InterPro" id="IPR023753">
    <property type="entry name" value="FAD/NAD-binding_dom"/>
</dbReference>
<evidence type="ECO:0000256" key="9">
    <source>
        <dbReference type="ARBA" id="ARBA00023014"/>
    </source>
</evidence>
<dbReference type="SUPFAM" id="SSF51905">
    <property type="entry name" value="FAD/NAD(P)-binding domain"/>
    <property type="match status" value="1"/>
</dbReference>
<dbReference type="GO" id="GO:0016491">
    <property type="term" value="F:oxidoreductase activity"/>
    <property type="evidence" value="ECO:0007669"/>
    <property type="project" value="UniProtKB-KW"/>
</dbReference>
<feature type="domain" description="FAD/NAD(P)-binding" evidence="11">
    <location>
        <begin position="377"/>
        <end position="654"/>
    </location>
</feature>
<keyword evidence="7" id="KW-0560">Oxidoreductase</keyword>
<dbReference type="Gene3D" id="3.50.50.60">
    <property type="entry name" value="FAD/NAD(P)-binding domain"/>
    <property type="match status" value="1"/>
</dbReference>
<dbReference type="FunFam" id="3.50.50.60:FF:000113">
    <property type="entry name" value="NADPH-dependent 2,4-dienoyl-CoA reductase"/>
    <property type="match status" value="1"/>
</dbReference>
<dbReference type="AlphaFoldDB" id="A0A1X7J9L6"/>
<dbReference type="InterPro" id="IPR051793">
    <property type="entry name" value="NADH:flavin_oxidoreductase"/>
</dbReference>
<dbReference type="PANTHER" id="PTHR42917:SF2">
    <property type="entry name" value="2,4-DIENOYL-COA REDUCTASE [(2E)-ENOYL-COA-PRODUCING]"/>
    <property type="match status" value="1"/>
</dbReference>
<keyword evidence="6" id="KW-0479">Metal-binding</keyword>
<dbReference type="RefSeq" id="WP_085497734.1">
    <property type="nucleotide sequence ID" value="NZ_FXAO01000003.1"/>
</dbReference>
<evidence type="ECO:0000313" key="13">
    <source>
        <dbReference type="Proteomes" id="UP000193420"/>
    </source>
</evidence>
<dbReference type="Gene3D" id="3.20.20.70">
    <property type="entry name" value="Aldolase class I"/>
    <property type="match status" value="1"/>
</dbReference>
<sequence>MTKYKHIFEPLDLGFTTLKNRILMGSMHTGLEEQKNGLEKIAAYYAERAKGGVGLIVSGGIAPNIQGWTAPFSARMSSKKHARHHKVITEAVHREGGKICMQILHSGRYGYHPFAVAPSAIKSPITPFKPFELKPSGIKRTIRDFVNSAKLAKKAGYDGVEIMGSEGYLINQFIVEKTNRRTDDYGGDYKNRMRLPIEIVKQTREAVGKEFIIIYRLSMLDLVEKGSSWQEVVTLGKEIEKAGATIINTGIGWHEARIPTIATSVPRAAFSWVTKKMKEELSIPLITSNRINMPETAEKVLAEGHADMISMARPFLADPEWVNKAQNDRADEINTCIGCNQACLDHVFAQKVASCLVNPRACHETELNYLPTEEKKKIAVVGAGPAGLASATIAAQRGHEVTLFDADKEIGGQFNMAKQIPGKEEFYETIRYFNTQLELHKVTVQLNTRVNAEYLINGHFDEVILATGIVPRTPKIEGIDHPKVLSYIEVLKLKKPVGKRVAVIGAGGIGFDVSEYLAHEGESTALNIDAWLKEWGIDKTMNARSGIEGVQAKVHPSPREIFMLKRSKGKFGGGLGKTTGWIHRTSLKNKKVQFINQVQYSKIDDEGLHYIQNGAQKVLTVDNVIICAGQLPFKELLKPLEAQGIKVHVVGGADVAAELDAKRAIDQASRLAAKI</sequence>
<dbReference type="STRING" id="188872.SAMN03080602_01512"/>
<dbReference type="PRINTS" id="PR00368">
    <property type="entry name" value="FADPNR"/>
</dbReference>
<dbReference type="GO" id="GO:0010181">
    <property type="term" value="F:FMN binding"/>
    <property type="evidence" value="ECO:0007669"/>
    <property type="project" value="InterPro"/>
</dbReference>
<comment type="similarity">
    <text evidence="3">In the N-terminal section; belongs to the NADH:flavin oxidoreductase/NADH oxidase family.</text>
</comment>
<dbReference type="Pfam" id="PF07992">
    <property type="entry name" value="Pyr_redox_2"/>
    <property type="match status" value="1"/>
</dbReference>
<dbReference type="Gene3D" id="3.40.50.720">
    <property type="entry name" value="NAD(P)-binding Rossmann-like Domain"/>
    <property type="match status" value="1"/>
</dbReference>
<protein>
    <submittedName>
        <fullName evidence="12">2,4-dienoyl-CoA reductase (NADPH2)</fullName>
    </submittedName>
</protein>
<dbReference type="CDD" id="cd02930">
    <property type="entry name" value="DCR_FMN"/>
    <property type="match status" value="1"/>
</dbReference>